<evidence type="ECO:0000313" key="2">
    <source>
        <dbReference type="Proteomes" id="UP000254626"/>
    </source>
</evidence>
<dbReference type="EMBL" id="UHIP01000002">
    <property type="protein sequence ID" value="SUQ26790.1"/>
    <property type="molecule type" value="Genomic_DNA"/>
</dbReference>
<name>A0AAX2LWI2_VIBFL</name>
<dbReference type="Proteomes" id="UP000254626">
    <property type="component" value="Unassembled WGS sequence"/>
</dbReference>
<protein>
    <submittedName>
        <fullName evidence="1">Lipoprotein</fullName>
    </submittedName>
</protein>
<organism evidence="1 2">
    <name type="scientific">Vibrio fluvialis</name>
    <dbReference type="NCBI Taxonomy" id="676"/>
    <lineage>
        <taxon>Bacteria</taxon>
        <taxon>Pseudomonadati</taxon>
        <taxon>Pseudomonadota</taxon>
        <taxon>Gammaproteobacteria</taxon>
        <taxon>Vibrionales</taxon>
        <taxon>Vibrionaceae</taxon>
        <taxon>Vibrio</taxon>
    </lineage>
</organism>
<gene>
    <name evidence="1" type="ORF">NCTC11327_03654</name>
</gene>
<sequence length="139" mass="15848">MFVMERSTLVPLLLICVGAMSGCSRDDLQRMVNKETYMFEGIYDNQYDQQLLVFKDGKVAIQDAHGDAVWQRPFDLDDDELTIQMSQNSKEQRPELVMRVHGKGEVLTCSACARYQLSNIWVREGAEAKNVELPGEKQS</sequence>
<reference evidence="1 2" key="1">
    <citation type="submission" date="2018-06" db="EMBL/GenBank/DDBJ databases">
        <authorList>
            <consortium name="Pathogen Informatics"/>
            <person name="Doyle S."/>
        </authorList>
    </citation>
    <scope>NUCLEOTIDE SEQUENCE [LARGE SCALE GENOMIC DNA]</scope>
    <source>
        <strain evidence="1 2">NCTC11327</strain>
    </source>
</reference>
<dbReference type="AlphaFoldDB" id="A0AAX2LWI2"/>
<accession>A0AAX2LWI2</accession>
<proteinExistence type="predicted"/>
<comment type="caution">
    <text evidence="1">The sequence shown here is derived from an EMBL/GenBank/DDBJ whole genome shotgun (WGS) entry which is preliminary data.</text>
</comment>
<keyword evidence="1" id="KW-0449">Lipoprotein</keyword>
<evidence type="ECO:0000313" key="1">
    <source>
        <dbReference type="EMBL" id="SUQ26790.1"/>
    </source>
</evidence>
<dbReference type="PROSITE" id="PS51257">
    <property type="entry name" value="PROKAR_LIPOPROTEIN"/>
    <property type="match status" value="1"/>
</dbReference>